<sequence length="437" mass="50439">MFRYTLTDGDLLIKYNSGENSCCNNLNSFQNQSFSNVTIEGSLFSEFELSSNNLRINKLEVKNCFINLQKLTGRFNQITFSNCKFIGTLNQLQAVRIDFYCGIQLKQLIQGNIEQINVTVNTSQNDLAVGALTWTDFTNQNTVNVLDLTDIEHMKNLNQLTLISTGVDLSLLNGTWKQTIFHDCNLKKQISQTFHTEFIEIKSRNTEILSLFANYSFETVWFKFKLQQTVHPLNFNKIQWKNAKLLLEYCSVDIESLSGHFEEFKASNCKFMNNFPASLSCNKMILINCNTIESYQYSTNIIKKILCNSLEIENNAIIHCLPSVKELSLYNCKIILRNQLPNLFKMILNLCDIQCLVGSQVPALKELITSNNNKNIQVLRNSLKILQNAQKQIDKKIKSIEIKKKQRHKYQSQINKYQFQIQQCLLLTLDQFCQGVE</sequence>
<dbReference type="EMBL" id="CATOUU010000834">
    <property type="protein sequence ID" value="CAI9952579.1"/>
    <property type="molecule type" value="Genomic_DNA"/>
</dbReference>
<reference evidence="1" key="1">
    <citation type="submission" date="2023-06" db="EMBL/GenBank/DDBJ databases">
        <authorList>
            <person name="Kurt Z."/>
        </authorList>
    </citation>
    <scope>NUCLEOTIDE SEQUENCE</scope>
</reference>
<name>A0AA86QG86_9EUKA</name>
<proteinExistence type="predicted"/>
<protein>
    <submittedName>
        <fullName evidence="2">Hypothetical_protein</fullName>
    </submittedName>
</protein>
<organism evidence="1">
    <name type="scientific">Hexamita inflata</name>
    <dbReference type="NCBI Taxonomy" id="28002"/>
    <lineage>
        <taxon>Eukaryota</taxon>
        <taxon>Metamonada</taxon>
        <taxon>Diplomonadida</taxon>
        <taxon>Hexamitidae</taxon>
        <taxon>Hexamitinae</taxon>
        <taxon>Hexamita</taxon>
    </lineage>
</organism>
<reference evidence="2 3" key="2">
    <citation type="submission" date="2024-07" db="EMBL/GenBank/DDBJ databases">
        <authorList>
            <person name="Akdeniz Z."/>
        </authorList>
    </citation>
    <scope>NUCLEOTIDE SEQUENCE [LARGE SCALE GENOMIC DNA]</scope>
</reference>
<comment type="caution">
    <text evidence="1">The sequence shown here is derived from an EMBL/GenBank/DDBJ whole genome shotgun (WGS) entry which is preliminary data.</text>
</comment>
<keyword evidence="3" id="KW-1185">Reference proteome</keyword>
<accession>A0AA86QG86</accession>
<evidence type="ECO:0000313" key="3">
    <source>
        <dbReference type="Proteomes" id="UP001642409"/>
    </source>
</evidence>
<dbReference type="EMBL" id="CAXDID020000018">
    <property type="protein sequence ID" value="CAL5985018.1"/>
    <property type="molecule type" value="Genomic_DNA"/>
</dbReference>
<dbReference type="AlphaFoldDB" id="A0AA86QG86"/>
<dbReference type="Proteomes" id="UP001642409">
    <property type="component" value="Unassembled WGS sequence"/>
</dbReference>
<evidence type="ECO:0000313" key="2">
    <source>
        <dbReference type="EMBL" id="CAL5985018.1"/>
    </source>
</evidence>
<gene>
    <name evidence="1" type="ORF">HINF_LOCUS40224</name>
    <name evidence="2" type="ORF">HINF_LOCUS8479</name>
</gene>
<evidence type="ECO:0000313" key="1">
    <source>
        <dbReference type="EMBL" id="CAI9952579.1"/>
    </source>
</evidence>